<protein>
    <submittedName>
        <fullName evidence="1">Uncharacterized protein</fullName>
    </submittedName>
</protein>
<evidence type="ECO:0000313" key="2">
    <source>
        <dbReference type="Proteomes" id="UP001237780"/>
    </source>
</evidence>
<accession>A0ABU0SBG3</accession>
<evidence type="ECO:0000313" key="1">
    <source>
        <dbReference type="EMBL" id="MDQ0998083.1"/>
    </source>
</evidence>
<sequence>MKPEIHIVQIDNPSFSPQHTGEKWNTPKVTARKNVRESAVETMFARKCIDPAQKEAADRFRALCEDMGAAGAKAFDYTRVRVDGGSCGQAGADKALDAGTAMKRCHDVLDRIDRGAFDLLWRIVGTGSALSESGLSVRDQRWARALLYSGLDALAVHWGLKTAETELPRPYSPMSKAPESISVRDAAIQAKKSPDCIKRWILRYGIGYRISPKAPWRVDPIGLDIVLSADALALADYQRSAR</sequence>
<name>A0ABU0SBG3_9HYPH</name>
<reference evidence="1 2" key="1">
    <citation type="submission" date="2023-07" db="EMBL/GenBank/DDBJ databases">
        <title>Comparative genomics of wheat-associated soil bacteria to identify genetic determinants of phenazine resistance.</title>
        <authorList>
            <person name="Mouncey N."/>
        </authorList>
    </citation>
    <scope>NUCLEOTIDE SEQUENCE [LARGE SCALE GENOMIC DNA]</scope>
    <source>
        <strain evidence="1 2">W4I11</strain>
    </source>
</reference>
<keyword evidence="2" id="KW-1185">Reference proteome</keyword>
<proteinExistence type="predicted"/>
<dbReference type="EMBL" id="JAUSZT010000003">
    <property type="protein sequence ID" value="MDQ0998083.1"/>
    <property type="molecule type" value="Genomic_DNA"/>
</dbReference>
<dbReference type="Proteomes" id="UP001237780">
    <property type="component" value="Unassembled WGS sequence"/>
</dbReference>
<gene>
    <name evidence="1" type="ORF">QFZ34_003265</name>
</gene>
<comment type="caution">
    <text evidence="1">The sequence shown here is derived from an EMBL/GenBank/DDBJ whole genome shotgun (WGS) entry which is preliminary data.</text>
</comment>
<organism evidence="1 2">
    <name type="scientific">Phyllobacterium ifriqiyense</name>
    <dbReference type="NCBI Taxonomy" id="314238"/>
    <lineage>
        <taxon>Bacteria</taxon>
        <taxon>Pseudomonadati</taxon>
        <taxon>Pseudomonadota</taxon>
        <taxon>Alphaproteobacteria</taxon>
        <taxon>Hyphomicrobiales</taxon>
        <taxon>Phyllobacteriaceae</taxon>
        <taxon>Phyllobacterium</taxon>
    </lineage>
</organism>